<dbReference type="Gene3D" id="3.40.50.10540">
    <property type="entry name" value="Crotonobetainyl-coa:carnitine coa-transferase, domain 1"/>
    <property type="match status" value="1"/>
</dbReference>
<sequence>MYDVMAGVRVIEVAEHTFVPAASMILADWGADVIKIERTTAGGDPGRNLAIPNSGRDGRNMFFEAGNRGKRSLALDLTQAEGRAILRRLVETADVFITNLRADARAKLGIEPADIAAINPRIVYARGTGYGLRGAMANDGGFDFPSSWCRSGSGYMQTRPGLEPPQQPGSVGDLGGGATLAGAVAAALFRRERTGQGAVVDNALYLFGIYLMSQSMAAAGMGLDRGPNGGRDEAFSAMVNLYRTKDDRWISLCLLMDRWWPDLLQHLGRTDLLDDPRYKDAAARFENRRALIREFDEVFLAHDFAWWKDKLATLEGVWAPLQSPAEVIADPQALENGFITRIEDGDGQGYLGGASPAQFDERPIGALRTAPRYGEHTGSILAELGIAGEEAAALHGAGIVRLPDAA</sequence>
<dbReference type="GO" id="GO:0016740">
    <property type="term" value="F:transferase activity"/>
    <property type="evidence" value="ECO:0007669"/>
    <property type="project" value="UniProtKB-KW"/>
</dbReference>
<dbReference type="InterPro" id="IPR050509">
    <property type="entry name" value="CoA-transferase_III"/>
</dbReference>
<evidence type="ECO:0000313" key="2">
    <source>
        <dbReference type="Proteomes" id="UP001176468"/>
    </source>
</evidence>
<protein>
    <submittedName>
        <fullName evidence="1">CoA transferase</fullName>
        <ecNumber evidence="1">2.8.3.-</ecNumber>
    </submittedName>
</protein>
<comment type="caution">
    <text evidence="1">The sequence shown here is derived from an EMBL/GenBank/DDBJ whole genome shotgun (WGS) entry which is preliminary data.</text>
</comment>
<reference evidence="1" key="1">
    <citation type="submission" date="2023-07" db="EMBL/GenBank/DDBJ databases">
        <authorList>
            <person name="Kim M.K."/>
        </authorList>
    </citation>
    <scope>NUCLEOTIDE SEQUENCE</scope>
    <source>
        <strain evidence="1">CA1-15</strain>
    </source>
</reference>
<dbReference type="InterPro" id="IPR044855">
    <property type="entry name" value="CoA-Trfase_III_dom3_sf"/>
</dbReference>
<keyword evidence="2" id="KW-1185">Reference proteome</keyword>
<dbReference type="SUPFAM" id="SSF89796">
    <property type="entry name" value="CoA-transferase family III (CaiB/BaiF)"/>
    <property type="match status" value="1"/>
</dbReference>
<gene>
    <name evidence="1" type="ORF">Q5H94_07965</name>
</gene>
<dbReference type="PANTHER" id="PTHR48228:SF2">
    <property type="entry name" value="E-CINNAMOYL-COA:R-PHENYLLACTATE COA TRANSFERASE LARGE SUBUNIT"/>
    <property type="match status" value="1"/>
</dbReference>
<evidence type="ECO:0000313" key="1">
    <source>
        <dbReference type="EMBL" id="MDO7842259.1"/>
    </source>
</evidence>
<dbReference type="RefSeq" id="WP_304560726.1">
    <property type="nucleotide sequence ID" value="NZ_JAUQSZ010000004.1"/>
</dbReference>
<name>A0ABT8ZXI5_9SPHN</name>
<dbReference type="Pfam" id="PF02515">
    <property type="entry name" value="CoA_transf_3"/>
    <property type="match status" value="1"/>
</dbReference>
<dbReference type="PANTHER" id="PTHR48228">
    <property type="entry name" value="SUCCINYL-COA--D-CITRAMALATE COA-TRANSFERASE"/>
    <property type="match status" value="1"/>
</dbReference>
<keyword evidence="1" id="KW-0808">Transferase</keyword>
<dbReference type="EC" id="2.8.3.-" evidence="1"/>
<dbReference type="Proteomes" id="UP001176468">
    <property type="component" value="Unassembled WGS sequence"/>
</dbReference>
<proteinExistence type="predicted"/>
<dbReference type="InterPro" id="IPR003673">
    <property type="entry name" value="CoA-Trfase_fam_III"/>
</dbReference>
<accession>A0ABT8ZXI5</accession>
<dbReference type="Gene3D" id="3.30.1540.10">
    <property type="entry name" value="formyl-coa transferase, domain 3"/>
    <property type="match status" value="1"/>
</dbReference>
<dbReference type="InterPro" id="IPR023606">
    <property type="entry name" value="CoA-Trfase_III_dom_1_sf"/>
</dbReference>
<dbReference type="EMBL" id="JAUQSZ010000004">
    <property type="protein sequence ID" value="MDO7842259.1"/>
    <property type="molecule type" value="Genomic_DNA"/>
</dbReference>
<organism evidence="1 2">
    <name type="scientific">Sphingomonas immobilis</name>
    <dbReference type="NCBI Taxonomy" id="3063997"/>
    <lineage>
        <taxon>Bacteria</taxon>
        <taxon>Pseudomonadati</taxon>
        <taxon>Pseudomonadota</taxon>
        <taxon>Alphaproteobacteria</taxon>
        <taxon>Sphingomonadales</taxon>
        <taxon>Sphingomonadaceae</taxon>
        <taxon>Sphingomonas</taxon>
    </lineage>
</organism>